<feature type="domain" description="Aldehyde dehydrogenase" evidence="4">
    <location>
        <begin position="16"/>
        <end position="167"/>
    </location>
</feature>
<dbReference type="AlphaFoldDB" id="W4Q475"/>
<evidence type="ECO:0000313" key="5">
    <source>
        <dbReference type="EMBL" id="GAE26787.1"/>
    </source>
</evidence>
<comment type="caution">
    <text evidence="5">The sequence shown here is derived from an EMBL/GenBank/DDBJ whole genome shotgun (WGS) entry which is preliminary data.</text>
</comment>
<comment type="similarity">
    <text evidence="1">Belongs to the aldehyde dehydrogenase family.</text>
</comment>
<evidence type="ECO:0000256" key="3">
    <source>
        <dbReference type="ARBA" id="ARBA00023027"/>
    </source>
</evidence>
<keyword evidence="3" id="KW-0520">NAD</keyword>
<dbReference type="PANTHER" id="PTHR42986">
    <property type="entry name" value="BENZALDEHYDE DEHYDROGENASE YFMT"/>
    <property type="match status" value="1"/>
</dbReference>
<evidence type="ECO:0000259" key="4">
    <source>
        <dbReference type="Pfam" id="PF00171"/>
    </source>
</evidence>
<accession>W4Q475</accession>
<dbReference type="STRING" id="1236970.JCM9140_2884"/>
<reference evidence="5" key="1">
    <citation type="journal article" date="2014" name="Genome Announc.">
        <title>Draft Genome Sequences of Three Alkaliphilic Bacillus Strains, Bacillus wakoensis JCM 9140T, Bacillus akibai JCM 9157T, and Bacillus hemicellulosilyticus JCM 9152T.</title>
        <authorList>
            <person name="Yuki M."/>
            <person name="Oshima K."/>
            <person name="Suda W."/>
            <person name="Oshida Y."/>
            <person name="Kitamura K."/>
            <person name="Iida T."/>
            <person name="Hattori M."/>
            <person name="Ohkuma M."/>
        </authorList>
    </citation>
    <scope>NUCLEOTIDE SEQUENCE [LARGE SCALE GENOMIC DNA]</scope>
    <source>
        <strain evidence="5">JCM 9140</strain>
    </source>
</reference>
<keyword evidence="6" id="KW-1185">Reference proteome</keyword>
<evidence type="ECO:0000256" key="1">
    <source>
        <dbReference type="ARBA" id="ARBA00009986"/>
    </source>
</evidence>
<proteinExistence type="inferred from homology"/>
<dbReference type="InterPro" id="IPR016161">
    <property type="entry name" value="Ald_DH/histidinol_DH"/>
</dbReference>
<dbReference type="InterPro" id="IPR015590">
    <property type="entry name" value="Aldehyde_DH_dom"/>
</dbReference>
<dbReference type="EMBL" id="BAUT01000032">
    <property type="protein sequence ID" value="GAE26787.1"/>
    <property type="molecule type" value="Genomic_DNA"/>
</dbReference>
<dbReference type="Pfam" id="PF00171">
    <property type="entry name" value="Aldedh"/>
    <property type="match status" value="1"/>
</dbReference>
<dbReference type="GO" id="GO:0016491">
    <property type="term" value="F:oxidoreductase activity"/>
    <property type="evidence" value="ECO:0007669"/>
    <property type="project" value="UniProtKB-KW"/>
</dbReference>
<keyword evidence="2" id="KW-0560">Oxidoreductase</keyword>
<dbReference type="Proteomes" id="UP000018890">
    <property type="component" value="Unassembled WGS sequence"/>
</dbReference>
<sequence>MTKFTDLGKNYINGEWVEGLSERTYQNVNPYNQTVIAAIPVATIDQVREAYQAASTAQKEWAKSTPERRKEVLEKAAQYIKDHADDIVNMIIEESGGTILKGRVEVKLALEELEEATNMVNEIYTYQEVSSHTPGKSNRVYRLPLGVITCITPFNFHMNLACEQLLRPLH</sequence>
<name>W4Q475_9BACI</name>
<evidence type="ECO:0000256" key="2">
    <source>
        <dbReference type="ARBA" id="ARBA00023002"/>
    </source>
</evidence>
<protein>
    <submittedName>
        <fullName evidence="5">Aldehyde dehydrogenase</fullName>
    </submittedName>
</protein>
<dbReference type="PANTHER" id="PTHR42986:SF1">
    <property type="entry name" value="BENZALDEHYDE DEHYDROGENASE YFMT"/>
    <property type="match status" value="1"/>
</dbReference>
<dbReference type="SUPFAM" id="SSF53720">
    <property type="entry name" value="ALDH-like"/>
    <property type="match status" value="1"/>
</dbReference>
<gene>
    <name evidence="5" type="ORF">JCM9140_2884</name>
</gene>
<dbReference type="Gene3D" id="3.40.605.10">
    <property type="entry name" value="Aldehyde Dehydrogenase, Chain A, domain 1"/>
    <property type="match status" value="1"/>
</dbReference>
<evidence type="ECO:0000313" key="6">
    <source>
        <dbReference type="Proteomes" id="UP000018890"/>
    </source>
</evidence>
<dbReference type="InterPro" id="IPR016162">
    <property type="entry name" value="Ald_DH_N"/>
</dbReference>
<organism evidence="5 6">
    <name type="scientific">Halalkalibacter wakoensis JCM 9140</name>
    <dbReference type="NCBI Taxonomy" id="1236970"/>
    <lineage>
        <taxon>Bacteria</taxon>
        <taxon>Bacillati</taxon>
        <taxon>Bacillota</taxon>
        <taxon>Bacilli</taxon>
        <taxon>Bacillales</taxon>
        <taxon>Bacillaceae</taxon>
        <taxon>Halalkalibacter</taxon>
    </lineage>
</organism>